<dbReference type="RefSeq" id="WP_274264788.1">
    <property type="nucleotide sequence ID" value="NZ_JAQZCI010000003.1"/>
</dbReference>
<dbReference type="InterPro" id="IPR016047">
    <property type="entry name" value="M23ase_b-sheet_dom"/>
</dbReference>
<gene>
    <name evidence="3" type="ORF">PUW80_12185</name>
</gene>
<evidence type="ECO:0000256" key="1">
    <source>
        <dbReference type="SAM" id="Phobius"/>
    </source>
</evidence>
<keyword evidence="4" id="KW-1185">Reference proteome</keyword>
<feature type="domain" description="M23ase beta-sheet core" evidence="2">
    <location>
        <begin position="91"/>
        <end position="188"/>
    </location>
</feature>
<organism evidence="3 4">
    <name type="scientific">Microbacterium thalli</name>
    <dbReference type="NCBI Taxonomy" id="3027921"/>
    <lineage>
        <taxon>Bacteria</taxon>
        <taxon>Bacillati</taxon>
        <taxon>Actinomycetota</taxon>
        <taxon>Actinomycetes</taxon>
        <taxon>Micrococcales</taxon>
        <taxon>Microbacteriaceae</taxon>
        <taxon>Microbacterium</taxon>
    </lineage>
</organism>
<dbReference type="PANTHER" id="PTHR21666:SF270">
    <property type="entry name" value="MUREIN HYDROLASE ACTIVATOR ENVC"/>
    <property type="match status" value="1"/>
</dbReference>
<evidence type="ECO:0000259" key="2">
    <source>
        <dbReference type="Pfam" id="PF01551"/>
    </source>
</evidence>
<protein>
    <submittedName>
        <fullName evidence="3">M23 family metallopeptidase</fullName>
    </submittedName>
</protein>
<reference evidence="3 4" key="1">
    <citation type="submission" date="2023-02" db="EMBL/GenBank/DDBJ databases">
        <title>Study of novel species of the Microbacterium genus.</title>
        <authorList>
            <person name="Arroyo-Herrera I."/>
            <person name="Roman-Ponce B."/>
            <person name="Vasquez-Murrieta M.S."/>
        </authorList>
    </citation>
    <scope>NUCLEOTIDE SEQUENCE [LARGE SCALE GENOMIC DNA]</scope>
    <source>
        <strain evidence="3 4">NE1TT3</strain>
    </source>
</reference>
<dbReference type="EMBL" id="JAQZCI010000003">
    <property type="protein sequence ID" value="MDD7963105.1"/>
    <property type="molecule type" value="Genomic_DNA"/>
</dbReference>
<proteinExistence type="predicted"/>
<dbReference type="SUPFAM" id="SSF51261">
    <property type="entry name" value="Duplicated hybrid motif"/>
    <property type="match status" value="1"/>
</dbReference>
<name>A0ABT5SJX7_9MICO</name>
<dbReference type="Gene3D" id="2.70.70.10">
    <property type="entry name" value="Glucose Permease (Domain IIA)"/>
    <property type="match status" value="1"/>
</dbReference>
<dbReference type="Proteomes" id="UP001218170">
    <property type="component" value="Unassembled WGS sequence"/>
</dbReference>
<sequence>MAGPGAALVLLNPKVVRVVIAAGVLVLASIVASLFLLVAVFSGSAQGTTPQPAPTGPGTVFPVTGEWTTPVGGPYSVTSRYGYRPNVVPHDHFGVDLAQGCGQPILAAAAGEVTFAGFAAGGWGERVKIKHSETVTTAYAHLTSGSITVKQGDRVVPGQVIGAEGATGVGTGCHLHFEVYLDGKRINPEPFMAQQGIVF</sequence>
<keyword evidence="1" id="KW-1133">Transmembrane helix</keyword>
<keyword evidence="1" id="KW-0812">Transmembrane</keyword>
<dbReference type="InterPro" id="IPR050570">
    <property type="entry name" value="Cell_wall_metabolism_enzyme"/>
</dbReference>
<dbReference type="PANTHER" id="PTHR21666">
    <property type="entry name" value="PEPTIDASE-RELATED"/>
    <property type="match status" value="1"/>
</dbReference>
<comment type="caution">
    <text evidence="3">The sequence shown here is derived from an EMBL/GenBank/DDBJ whole genome shotgun (WGS) entry which is preliminary data.</text>
</comment>
<keyword evidence="1" id="KW-0472">Membrane</keyword>
<dbReference type="CDD" id="cd12797">
    <property type="entry name" value="M23_peptidase"/>
    <property type="match status" value="1"/>
</dbReference>
<dbReference type="Pfam" id="PF01551">
    <property type="entry name" value="Peptidase_M23"/>
    <property type="match status" value="1"/>
</dbReference>
<dbReference type="InterPro" id="IPR011055">
    <property type="entry name" value="Dup_hybrid_motif"/>
</dbReference>
<feature type="transmembrane region" description="Helical" evidence="1">
    <location>
        <begin position="18"/>
        <end position="41"/>
    </location>
</feature>
<accession>A0ABT5SJX7</accession>
<evidence type="ECO:0000313" key="3">
    <source>
        <dbReference type="EMBL" id="MDD7963105.1"/>
    </source>
</evidence>
<evidence type="ECO:0000313" key="4">
    <source>
        <dbReference type="Proteomes" id="UP001218170"/>
    </source>
</evidence>